<gene>
    <name evidence="11" type="primary">exbB</name>
    <name evidence="11" type="ORF">BABL1_gene_682</name>
</gene>
<reference evidence="11 12" key="1">
    <citation type="journal article" date="2015" name="Biol. Direct">
        <title>Babela massiliensis, a representative of a widespread bacterial phylum with unusual adaptations to parasitism in amoebae.</title>
        <authorList>
            <person name="Pagnier I."/>
            <person name="Yutin N."/>
            <person name="Croce O."/>
            <person name="Makarova K.S."/>
            <person name="Wolf Y.I."/>
            <person name="Benamar S."/>
            <person name="Raoult D."/>
            <person name="Koonin E.V."/>
            <person name="La Scola B."/>
        </authorList>
    </citation>
    <scope>NUCLEOTIDE SEQUENCE [LARGE SCALE GENOMIC DNA]</scope>
    <source>
        <strain evidence="12">BABL1</strain>
    </source>
</reference>
<evidence type="ECO:0000256" key="9">
    <source>
        <dbReference type="SAM" id="Phobius"/>
    </source>
</evidence>
<evidence type="ECO:0000256" key="6">
    <source>
        <dbReference type="ARBA" id="ARBA00022989"/>
    </source>
</evidence>
<keyword evidence="7 9" id="KW-0472">Membrane</keyword>
<dbReference type="InterPro" id="IPR002898">
    <property type="entry name" value="MotA_ExbB_proton_chnl"/>
</dbReference>
<evidence type="ECO:0000259" key="10">
    <source>
        <dbReference type="Pfam" id="PF01618"/>
    </source>
</evidence>
<evidence type="ECO:0000256" key="1">
    <source>
        <dbReference type="ARBA" id="ARBA00004651"/>
    </source>
</evidence>
<dbReference type="PANTHER" id="PTHR30625:SF15">
    <property type="entry name" value="BIOPOLYMER TRANSPORT PROTEIN EXBB"/>
    <property type="match status" value="1"/>
</dbReference>
<keyword evidence="4 9" id="KW-0812">Transmembrane</keyword>
<dbReference type="Proteomes" id="UP000018769">
    <property type="component" value="Chromosome I"/>
</dbReference>
<protein>
    <submittedName>
        <fullName evidence="11">Biopolymer transport protein</fullName>
    </submittedName>
</protein>
<dbReference type="STRING" id="673862.BABL1_gene_682"/>
<dbReference type="KEGG" id="dpb:BABL1_gene_682"/>
<dbReference type="InterPro" id="IPR050790">
    <property type="entry name" value="ExbB/TolQ_transport"/>
</dbReference>
<evidence type="ECO:0000256" key="3">
    <source>
        <dbReference type="ARBA" id="ARBA00022475"/>
    </source>
</evidence>
<evidence type="ECO:0000256" key="4">
    <source>
        <dbReference type="ARBA" id="ARBA00022692"/>
    </source>
</evidence>
<sequence length="247" mass="28070">MVEFILKLDMVSKIIVGILFIMSILCWSVAIYRSLIIKSRIKQIKKALNLLNNITNTQDLINQTLSIKNSFIGKIITSYILDFQDFSKFNKANDFNINTTSKINNLSWQMLESSMAQKLNSILVQQELSCSILSISAQVAPLLGLLGTIWGLIYAFLSIETIKSNNIAGIAEALVTTFAGLLVAIPALVLFNRLQKKFSLLEQGLIDLTDKYYWKLRIININKQEAEEDIIKSNFSYQPKNEIYKEF</sequence>
<accession>V6DII1</accession>
<dbReference type="eggNOG" id="COG0811">
    <property type="taxonomic scope" value="Bacteria"/>
</dbReference>
<feature type="transmembrane region" description="Helical" evidence="9">
    <location>
        <begin position="169"/>
        <end position="191"/>
    </location>
</feature>
<name>V6DII1_9BACT</name>
<dbReference type="AlphaFoldDB" id="V6DII1"/>
<keyword evidence="3" id="KW-1003">Cell membrane</keyword>
<feature type="transmembrane region" description="Helical" evidence="9">
    <location>
        <begin position="139"/>
        <end position="157"/>
    </location>
</feature>
<dbReference type="HOGENOM" id="CLU_053325_2_2_7"/>
<dbReference type="RefSeq" id="WP_023791306.1">
    <property type="nucleotide sequence ID" value="NC_023003.1"/>
</dbReference>
<dbReference type="GO" id="GO:0005886">
    <property type="term" value="C:plasma membrane"/>
    <property type="evidence" value="ECO:0007669"/>
    <property type="project" value="UniProtKB-SubCell"/>
</dbReference>
<evidence type="ECO:0000256" key="5">
    <source>
        <dbReference type="ARBA" id="ARBA00022927"/>
    </source>
</evidence>
<dbReference type="Pfam" id="PF01618">
    <property type="entry name" value="MotA_ExbB"/>
    <property type="match status" value="1"/>
</dbReference>
<proteinExistence type="inferred from homology"/>
<comment type="subcellular location">
    <subcellularLocation>
        <location evidence="1">Cell membrane</location>
        <topology evidence="1">Multi-pass membrane protein</topology>
    </subcellularLocation>
    <subcellularLocation>
        <location evidence="8">Membrane</location>
        <topology evidence="8">Multi-pass membrane protein</topology>
    </subcellularLocation>
</comment>
<evidence type="ECO:0000313" key="11">
    <source>
        <dbReference type="EMBL" id="CDK30336.1"/>
    </source>
</evidence>
<feature type="domain" description="MotA/TolQ/ExbB proton channel" evidence="10">
    <location>
        <begin position="106"/>
        <end position="199"/>
    </location>
</feature>
<comment type="similarity">
    <text evidence="8">Belongs to the exbB/tolQ family.</text>
</comment>
<keyword evidence="2 8" id="KW-0813">Transport</keyword>
<dbReference type="GO" id="GO:0017038">
    <property type="term" value="P:protein import"/>
    <property type="evidence" value="ECO:0007669"/>
    <property type="project" value="TreeGrafter"/>
</dbReference>
<keyword evidence="6 9" id="KW-1133">Transmembrane helix</keyword>
<dbReference type="OrthoDB" id="9805133at2"/>
<evidence type="ECO:0000256" key="8">
    <source>
        <dbReference type="RuleBase" id="RU004057"/>
    </source>
</evidence>
<evidence type="ECO:0000313" key="12">
    <source>
        <dbReference type="Proteomes" id="UP000018769"/>
    </source>
</evidence>
<feature type="transmembrane region" description="Helical" evidence="9">
    <location>
        <begin position="14"/>
        <end position="36"/>
    </location>
</feature>
<evidence type="ECO:0000256" key="7">
    <source>
        <dbReference type="ARBA" id="ARBA00023136"/>
    </source>
</evidence>
<dbReference type="PANTHER" id="PTHR30625">
    <property type="entry name" value="PROTEIN TOLQ"/>
    <property type="match status" value="1"/>
</dbReference>
<evidence type="ECO:0000256" key="2">
    <source>
        <dbReference type="ARBA" id="ARBA00022448"/>
    </source>
</evidence>
<keyword evidence="5 8" id="KW-0653">Protein transport</keyword>
<organism evidence="11 12">
    <name type="scientific">Candidatus Babela massiliensis</name>
    <dbReference type="NCBI Taxonomy" id="673862"/>
    <lineage>
        <taxon>Bacteria</taxon>
        <taxon>Candidatus Babelota</taxon>
        <taxon>Candidatus Babeliae</taxon>
        <taxon>Candidatus Babeliales</taxon>
        <taxon>Candidatus Babeliaceae</taxon>
        <taxon>Candidatus Babela</taxon>
    </lineage>
</organism>
<keyword evidence="12" id="KW-1185">Reference proteome</keyword>
<dbReference type="EMBL" id="HG793133">
    <property type="protein sequence ID" value="CDK30336.1"/>
    <property type="molecule type" value="Genomic_DNA"/>
</dbReference>